<reference evidence="2 3" key="2">
    <citation type="journal article" date="2010" name="Stand. Genomic Sci.">
        <title>Complete genome sequence of Chitinophaga pinensis type strain (UQM 2034).</title>
        <authorList>
            <person name="Glavina Del Rio T."/>
            <person name="Abt B."/>
            <person name="Spring S."/>
            <person name="Lapidus A."/>
            <person name="Nolan M."/>
            <person name="Tice H."/>
            <person name="Copeland A."/>
            <person name="Cheng J.F."/>
            <person name="Chen F."/>
            <person name="Bruce D."/>
            <person name="Goodwin L."/>
            <person name="Pitluck S."/>
            <person name="Ivanova N."/>
            <person name="Mavromatis K."/>
            <person name="Mikhailova N."/>
            <person name="Pati A."/>
            <person name="Chen A."/>
            <person name="Palaniappan K."/>
            <person name="Land M."/>
            <person name="Hauser L."/>
            <person name="Chang Y.J."/>
            <person name="Jeffries C.D."/>
            <person name="Chain P."/>
            <person name="Saunders E."/>
            <person name="Detter J.C."/>
            <person name="Brettin T."/>
            <person name="Rohde M."/>
            <person name="Goker M."/>
            <person name="Bristow J."/>
            <person name="Eisen J.A."/>
            <person name="Markowitz V."/>
            <person name="Hugenholtz P."/>
            <person name="Kyrpides N.C."/>
            <person name="Klenk H.P."/>
            <person name="Lucas S."/>
        </authorList>
    </citation>
    <scope>NUCLEOTIDE SEQUENCE [LARGE SCALE GENOMIC DNA]</scope>
    <source>
        <strain evidence="3">ATCC 43595 / DSM 2588 / LMG 13176 / NBRC 15968 / NCIMB 11800 / UQM 2034</strain>
    </source>
</reference>
<evidence type="ECO:0000313" key="2">
    <source>
        <dbReference type="EMBL" id="ACU63107.1"/>
    </source>
</evidence>
<feature type="domain" description="Knr4/Smi1-like" evidence="1">
    <location>
        <begin position="219"/>
        <end position="341"/>
    </location>
</feature>
<sequence length="346" mass="38851">MAKVTLQDLSTQLLNESDGNKFAKLKSKLISQYGATDTTQVLEILTTYAREGKLLHWRNFLMTDIIGLIPQGDRQYAAFFEWAITIPNLTYWAVDGLLKTSGQQAYDQLITLATNDQLPVDNRAKAIKSLALHSQQPFDRQLPADPGYWKIPDLRLEELLNWQKNGYQTGAGYTPPATHAALKQPVTALDKIAARLEKKLQERRNSQQDPSNPSDWLIIAADSDIQAIDSKWQLPETYRTFLQNFSPLRVMIDEGDAFAAGLDLYGAGELIGRQDGYAYNSMKQEKILDWPENYLVIADAGGDPFCIDLTTKEGAIYTSAHGMGTWEFELYAASFLEFLDELAQNA</sequence>
<name>A0A979G9G9_CHIPD</name>
<dbReference type="InterPro" id="IPR018958">
    <property type="entry name" value="Knr4/Smi1-like_dom"/>
</dbReference>
<dbReference type="Gene3D" id="3.40.1580.10">
    <property type="entry name" value="SMI1/KNR4-like"/>
    <property type="match status" value="1"/>
</dbReference>
<organism evidence="2 3">
    <name type="scientific">Chitinophaga pinensis (strain ATCC 43595 / DSM 2588 / LMG 13176 / NBRC 15968 / NCIMB 11800 / UQM 2034)</name>
    <dbReference type="NCBI Taxonomy" id="485918"/>
    <lineage>
        <taxon>Bacteria</taxon>
        <taxon>Pseudomonadati</taxon>
        <taxon>Bacteroidota</taxon>
        <taxon>Chitinophagia</taxon>
        <taxon>Chitinophagales</taxon>
        <taxon>Chitinophagaceae</taxon>
        <taxon>Chitinophaga</taxon>
    </lineage>
</organism>
<dbReference type="SMART" id="SM00860">
    <property type="entry name" value="SMI1_KNR4"/>
    <property type="match status" value="1"/>
</dbReference>
<dbReference type="KEGG" id="cpi:Cpin_5684"/>
<reference evidence="3" key="1">
    <citation type="submission" date="2009-08" db="EMBL/GenBank/DDBJ databases">
        <title>The complete genome of Chitinophaga pinensis DSM 2588.</title>
        <authorList>
            <consortium name="US DOE Joint Genome Institute (JGI-PGF)"/>
            <person name="Lucas S."/>
            <person name="Copeland A."/>
            <person name="Lapidus A."/>
            <person name="Glavina del Rio T."/>
            <person name="Dalin E."/>
            <person name="Tice H."/>
            <person name="Bruce D."/>
            <person name="Goodwin L."/>
            <person name="Pitluck S."/>
            <person name="Kyrpides N."/>
            <person name="Mavromatis K."/>
            <person name="Ivanova N."/>
            <person name="Mikhailova N."/>
            <person name="Sims D."/>
            <person name="Meinche L."/>
            <person name="Brettin T."/>
            <person name="Detter J.C."/>
            <person name="Han C."/>
            <person name="Larimer F."/>
            <person name="Land M."/>
            <person name="Hauser L."/>
            <person name="Markowitz V."/>
            <person name="Cheng J.-F."/>
            <person name="Hugenholtz P."/>
            <person name="Woyke T."/>
            <person name="Wu D."/>
            <person name="Spring S."/>
            <person name="Klenk H.-P."/>
            <person name="Eisen J.A."/>
        </authorList>
    </citation>
    <scope>NUCLEOTIDE SEQUENCE [LARGE SCALE GENOMIC DNA]</scope>
    <source>
        <strain evidence="3">ATCC 43595 / DSM 2588 / LMG 13176 / NBRC 15968 / NCIMB 11800 / UQM 2034</strain>
    </source>
</reference>
<accession>A0A979G9G9</accession>
<dbReference type="Proteomes" id="UP000002215">
    <property type="component" value="Chromosome"/>
</dbReference>
<dbReference type="RefSeq" id="WP_012793274.1">
    <property type="nucleotide sequence ID" value="NC_013132.1"/>
</dbReference>
<dbReference type="AlphaFoldDB" id="A0A979G9G9"/>
<dbReference type="SUPFAM" id="SSF160631">
    <property type="entry name" value="SMI1/KNR4-like"/>
    <property type="match status" value="1"/>
</dbReference>
<proteinExistence type="predicted"/>
<dbReference type="Pfam" id="PF09346">
    <property type="entry name" value="SMI1_KNR4"/>
    <property type="match status" value="1"/>
</dbReference>
<dbReference type="OrthoDB" id="8444591at2"/>
<dbReference type="EMBL" id="CP001699">
    <property type="protein sequence ID" value="ACU63107.1"/>
    <property type="molecule type" value="Genomic_DNA"/>
</dbReference>
<evidence type="ECO:0000259" key="1">
    <source>
        <dbReference type="SMART" id="SM00860"/>
    </source>
</evidence>
<gene>
    <name evidence="2" type="ordered locus">Cpin_5684</name>
</gene>
<evidence type="ECO:0000313" key="3">
    <source>
        <dbReference type="Proteomes" id="UP000002215"/>
    </source>
</evidence>
<protein>
    <recommendedName>
        <fullName evidence="1">Knr4/Smi1-like domain-containing protein</fullName>
    </recommendedName>
</protein>
<dbReference type="InterPro" id="IPR037883">
    <property type="entry name" value="Knr4/Smi1-like_sf"/>
</dbReference>